<comment type="caution">
    <text evidence="2">The sequence shown here is derived from an EMBL/GenBank/DDBJ whole genome shotgun (WGS) entry which is preliminary data.</text>
</comment>
<protein>
    <submittedName>
        <fullName evidence="2">Uncharacterized protein</fullName>
    </submittedName>
</protein>
<feature type="transmembrane region" description="Helical" evidence="1">
    <location>
        <begin position="51"/>
        <end position="71"/>
    </location>
</feature>
<evidence type="ECO:0000256" key="1">
    <source>
        <dbReference type="SAM" id="Phobius"/>
    </source>
</evidence>
<keyword evidence="1" id="KW-0812">Transmembrane</keyword>
<evidence type="ECO:0000313" key="2">
    <source>
        <dbReference type="EMBL" id="RBW61571.1"/>
    </source>
</evidence>
<evidence type="ECO:0000313" key="3">
    <source>
        <dbReference type="Proteomes" id="UP000252706"/>
    </source>
</evidence>
<dbReference type="AlphaFoldDB" id="A0A366X8J5"/>
<proteinExistence type="predicted"/>
<dbReference type="RefSeq" id="WP_113821832.1">
    <property type="nucleotide sequence ID" value="NZ_QOCE01000005.1"/>
</dbReference>
<dbReference type="Proteomes" id="UP000252706">
    <property type="component" value="Unassembled WGS sequence"/>
</dbReference>
<gene>
    <name evidence="2" type="ORF">DS909_02340</name>
</gene>
<sequence>MVEEQLQFDRRIQRLSRKHQSMSRGYSTRMRADGLIVTTPQRNGLKVPLRAILFVFVALFAFKGFLLASIGPESYADRVQRLSEGTVVEQAGAWVMQIEPVSAFIASQIGPILR</sequence>
<reference evidence="2 3" key="1">
    <citation type="submission" date="2018-07" db="EMBL/GenBank/DDBJ databases">
        <title>Modular assembly of carbohydrate-degrading microbial communities in the ocean.</title>
        <authorList>
            <person name="Enke T.N."/>
            <person name="Datta M.S."/>
            <person name="Schwartzman J.A."/>
            <person name="Cermak N."/>
            <person name="Schmitz D.A."/>
            <person name="Barrere J."/>
            <person name="Cordero O.X."/>
        </authorList>
    </citation>
    <scope>NUCLEOTIDE SEQUENCE [LARGE SCALE GENOMIC DNA]</scope>
    <source>
        <strain evidence="2 3">C3M10</strain>
    </source>
</reference>
<keyword evidence="1" id="KW-0472">Membrane</keyword>
<keyword evidence="1" id="KW-1133">Transmembrane helix</keyword>
<dbReference type="OrthoDB" id="7866534at2"/>
<name>A0A366X8J5_9RHOB</name>
<organism evidence="2 3">
    <name type="scientific">Phaeobacter gallaeciensis</name>
    <dbReference type="NCBI Taxonomy" id="60890"/>
    <lineage>
        <taxon>Bacteria</taxon>
        <taxon>Pseudomonadati</taxon>
        <taxon>Pseudomonadota</taxon>
        <taxon>Alphaproteobacteria</taxon>
        <taxon>Rhodobacterales</taxon>
        <taxon>Roseobacteraceae</taxon>
        <taxon>Phaeobacter</taxon>
    </lineage>
</organism>
<accession>A0A366X8J5</accession>
<dbReference type="EMBL" id="QOCE01000005">
    <property type="protein sequence ID" value="RBW61571.1"/>
    <property type="molecule type" value="Genomic_DNA"/>
</dbReference>